<protein>
    <recommendedName>
        <fullName evidence="9 13">Elongation factor Tu</fullName>
        <shortName evidence="13">EF-Tu</shortName>
        <ecNumber evidence="13">3.6.5.3</ecNumber>
    </recommendedName>
</protein>
<dbReference type="GO" id="GO:0005829">
    <property type="term" value="C:cytosol"/>
    <property type="evidence" value="ECO:0007669"/>
    <property type="project" value="TreeGrafter"/>
</dbReference>
<evidence type="ECO:0000256" key="4">
    <source>
        <dbReference type="ARBA" id="ARBA00022768"/>
    </source>
</evidence>
<dbReference type="InterPro" id="IPR004160">
    <property type="entry name" value="Transl_elong_EFTu/EF1A_C"/>
</dbReference>
<dbReference type="GO" id="GO:0000287">
    <property type="term" value="F:magnesium ion binding"/>
    <property type="evidence" value="ECO:0007669"/>
    <property type="project" value="UniProtKB-UniRule"/>
</dbReference>
<dbReference type="SUPFAM" id="SSF50447">
    <property type="entry name" value="Translation proteins"/>
    <property type="match status" value="1"/>
</dbReference>
<feature type="binding site" evidence="13">
    <location>
        <position position="26"/>
    </location>
    <ligand>
        <name>Mg(2+)</name>
        <dbReference type="ChEBI" id="CHEBI:18420"/>
    </ligand>
</feature>
<keyword evidence="5 13" id="KW-0378">Hydrolase</keyword>
<dbReference type="CDD" id="cd01884">
    <property type="entry name" value="EF_Tu"/>
    <property type="match status" value="1"/>
</dbReference>
<evidence type="ECO:0000256" key="3">
    <source>
        <dbReference type="ARBA" id="ARBA00022741"/>
    </source>
</evidence>
<evidence type="ECO:0000256" key="5">
    <source>
        <dbReference type="ARBA" id="ARBA00022801"/>
    </source>
</evidence>
<dbReference type="GO" id="GO:0003924">
    <property type="term" value="F:GTPase activity"/>
    <property type="evidence" value="ECO:0007669"/>
    <property type="project" value="UniProtKB-UniRule"/>
</dbReference>
<evidence type="ECO:0000313" key="16">
    <source>
        <dbReference type="EMBL" id="SFT67494.1"/>
    </source>
</evidence>
<reference evidence="17" key="1">
    <citation type="submission" date="2016-10" db="EMBL/GenBank/DDBJ databases">
        <authorList>
            <person name="Varghese N."/>
            <person name="Submissions S."/>
        </authorList>
    </citation>
    <scope>NUCLEOTIDE SEQUENCE [LARGE SCALE GENOMIC DNA]</scope>
    <source>
        <strain evidence="17">DSM 17465</strain>
    </source>
</reference>
<dbReference type="Pfam" id="PF03143">
    <property type="entry name" value="GTP_EFTU_D3"/>
    <property type="match status" value="1"/>
</dbReference>
<reference evidence="15" key="2">
    <citation type="submission" date="2016-10" db="EMBL/GenBank/DDBJ databases">
        <authorList>
            <person name="de Groot N.N."/>
        </authorList>
    </citation>
    <scope>NUCLEOTIDE SEQUENCE [LARGE SCALE GENOMIC DNA]</scope>
    <source>
        <strain evidence="15">DSM 17465</strain>
    </source>
</reference>
<dbReference type="CDD" id="cd03697">
    <property type="entry name" value="EFTU_II"/>
    <property type="match status" value="1"/>
</dbReference>
<dbReference type="InterPro" id="IPR009000">
    <property type="entry name" value="Transl_B-barrel_sf"/>
</dbReference>
<evidence type="ECO:0000256" key="9">
    <source>
        <dbReference type="ARBA" id="ARBA00029554"/>
    </source>
</evidence>
<dbReference type="InterPro" id="IPR050055">
    <property type="entry name" value="EF-Tu_GTPase"/>
</dbReference>
<dbReference type="SUPFAM" id="SSF52540">
    <property type="entry name" value="P-loop containing nucleoside triphosphate hydrolases"/>
    <property type="match status" value="1"/>
</dbReference>
<dbReference type="Pfam" id="PF00009">
    <property type="entry name" value="GTP_EFTU"/>
    <property type="match status" value="1"/>
</dbReference>
<accession>A0A1I6ZXB0</accession>
<dbReference type="GO" id="GO:0003746">
    <property type="term" value="F:translation elongation factor activity"/>
    <property type="evidence" value="ECO:0007669"/>
    <property type="project" value="UniProtKB-UniRule"/>
</dbReference>
<dbReference type="FunFam" id="3.40.50.300:FF:000003">
    <property type="entry name" value="Elongation factor Tu"/>
    <property type="match status" value="1"/>
</dbReference>
<keyword evidence="3 13" id="KW-0547">Nucleotide-binding</keyword>
<feature type="binding site" evidence="13">
    <location>
        <begin position="19"/>
        <end position="26"/>
    </location>
    <ligand>
        <name>GTP</name>
        <dbReference type="ChEBI" id="CHEBI:37565"/>
    </ligand>
</feature>
<dbReference type="InterPro" id="IPR004541">
    <property type="entry name" value="Transl_elong_EFTu/EF1A_bac/org"/>
</dbReference>
<keyword evidence="17" id="KW-1185">Reference proteome</keyword>
<keyword evidence="13" id="KW-0963">Cytoplasm</keyword>
<dbReference type="PANTHER" id="PTHR43721">
    <property type="entry name" value="ELONGATION FACTOR TU-RELATED"/>
    <property type="match status" value="1"/>
</dbReference>
<dbReference type="NCBIfam" id="TIGR00231">
    <property type="entry name" value="small_GTP"/>
    <property type="match status" value="1"/>
</dbReference>
<evidence type="ECO:0000256" key="2">
    <source>
        <dbReference type="ARBA" id="ARBA00022723"/>
    </source>
</evidence>
<dbReference type="NCBIfam" id="NF000766">
    <property type="entry name" value="PRK00049.1"/>
    <property type="match status" value="1"/>
</dbReference>
<dbReference type="RefSeq" id="WP_008547473.1">
    <property type="nucleotide sequence ID" value="NZ_FPBD01000002.1"/>
</dbReference>
<dbReference type="PROSITE" id="PS51722">
    <property type="entry name" value="G_TR_2"/>
    <property type="match status" value="1"/>
</dbReference>
<evidence type="ECO:0000313" key="17">
    <source>
        <dbReference type="Proteomes" id="UP000183371"/>
    </source>
</evidence>
<dbReference type="InterPro" id="IPR004161">
    <property type="entry name" value="EFTu-like_2"/>
</dbReference>
<evidence type="ECO:0000256" key="7">
    <source>
        <dbReference type="ARBA" id="ARBA00022917"/>
    </source>
</evidence>
<dbReference type="InterPro" id="IPR027417">
    <property type="entry name" value="P-loop_NTPase"/>
</dbReference>
<evidence type="ECO:0000256" key="12">
    <source>
        <dbReference type="ARBA" id="ARBA00064283"/>
    </source>
</evidence>
<dbReference type="Pfam" id="PF03144">
    <property type="entry name" value="GTP_EFTU_D2"/>
    <property type="match status" value="1"/>
</dbReference>
<evidence type="ECO:0000259" key="14">
    <source>
        <dbReference type="PROSITE" id="PS51722"/>
    </source>
</evidence>
<feature type="domain" description="Tr-type G" evidence="14">
    <location>
        <begin position="10"/>
        <end position="201"/>
    </location>
</feature>
<dbReference type="NCBIfam" id="TIGR00485">
    <property type="entry name" value="EF-Tu"/>
    <property type="match status" value="1"/>
</dbReference>
<comment type="catalytic activity">
    <reaction evidence="13">
        <text>GTP + H2O = GDP + phosphate + H(+)</text>
        <dbReference type="Rhea" id="RHEA:19669"/>
        <dbReference type="ChEBI" id="CHEBI:15377"/>
        <dbReference type="ChEBI" id="CHEBI:15378"/>
        <dbReference type="ChEBI" id="CHEBI:37565"/>
        <dbReference type="ChEBI" id="CHEBI:43474"/>
        <dbReference type="ChEBI" id="CHEBI:58189"/>
        <dbReference type="EC" id="3.6.5.3"/>
    </reaction>
</comment>
<dbReference type="GO" id="GO:0005525">
    <property type="term" value="F:GTP binding"/>
    <property type="evidence" value="ECO:0007669"/>
    <property type="project" value="UniProtKB-UniRule"/>
</dbReference>
<dbReference type="CDD" id="cd03707">
    <property type="entry name" value="EFTU_III"/>
    <property type="match status" value="1"/>
</dbReference>
<dbReference type="InterPro" id="IPR009001">
    <property type="entry name" value="Transl_elong_EF1A/Init_IF2_C"/>
</dbReference>
<dbReference type="InterPro" id="IPR005225">
    <property type="entry name" value="Small_GTP-bd"/>
</dbReference>
<dbReference type="Gene3D" id="3.40.50.300">
    <property type="entry name" value="P-loop containing nucleotide triphosphate hydrolases"/>
    <property type="match status" value="1"/>
</dbReference>
<dbReference type="InterPro" id="IPR041709">
    <property type="entry name" value="EF-Tu_GTP-bd"/>
</dbReference>
<dbReference type="Gene3D" id="2.40.30.10">
    <property type="entry name" value="Translation factors"/>
    <property type="match status" value="2"/>
</dbReference>
<evidence type="ECO:0000256" key="8">
    <source>
        <dbReference type="ARBA" id="ARBA00023134"/>
    </source>
</evidence>
<comment type="subunit">
    <text evidence="11">Monomer. Heterotetramer composed of two EF-Ts.EF-Tu dimer complexes.</text>
</comment>
<name>A0A1I6ZXB0_9HYPH</name>
<dbReference type="PANTHER" id="PTHR43721:SF22">
    <property type="entry name" value="ELONGATION FACTOR TU, MITOCHONDRIAL"/>
    <property type="match status" value="1"/>
</dbReference>
<proteinExistence type="inferred from homology"/>
<dbReference type="NCBIfam" id="NF009373">
    <property type="entry name" value="PRK12736.1"/>
    <property type="match status" value="1"/>
</dbReference>
<comment type="function">
    <text evidence="10">May play an important regulatory role in cell growth and in the bacterial response to nutrient deprivation.</text>
</comment>
<evidence type="ECO:0000256" key="6">
    <source>
        <dbReference type="ARBA" id="ARBA00022842"/>
    </source>
</evidence>
<feature type="binding site" evidence="13">
    <location>
        <begin position="76"/>
        <end position="80"/>
    </location>
    <ligand>
        <name>GTP</name>
        <dbReference type="ChEBI" id="CHEBI:37565"/>
    </ligand>
</feature>
<dbReference type="FunFam" id="2.40.30.10:FF:000001">
    <property type="entry name" value="Elongation factor Tu"/>
    <property type="match status" value="1"/>
</dbReference>
<evidence type="ECO:0000256" key="13">
    <source>
        <dbReference type="HAMAP-Rule" id="MF_00118"/>
    </source>
</evidence>
<keyword evidence="8 13" id="KW-0342">GTP-binding</keyword>
<dbReference type="PROSITE" id="PS00301">
    <property type="entry name" value="G_TR_1"/>
    <property type="match status" value="1"/>
</dbReference>
<dbReference type="InterPro" id="IPR033720">
    <property type="entry name" value="EFTU_2"/>
</dbReference>
<gene>
    <name evidence="13" type="primary">tuf</name>
    <name evidence="15" type="ORF">SAMN05444141_102686</name>
    <name evidence="16" type="ORF">SAMN05444141_102700</name>
</gene>
<keyword evidence="4 13" id="KW-0251">Elongation factor</keyword>
<organism evidence="15 17">
    <name type="scientific">Pseudovibrio denitrificans</name>
    <dbReference type="NCBI Taxonomy" id="258256"/>
    <lineage>
        <taxon>Bacteria</taxon>
        <taxon>Pseudomonadati</taxon>
        <taxon>Pseudomonadota</taxon>
        <taxon>Alphaproteobacteria</taxon>
        <taxon>Hyphomicrobiales</taxon>
        <taxon>Stappiaceae</taxon>
        <taxon>Pseudovibrio</taxon>
    </lineage>
</organism>
<keyword evidence="7 13" id="KW-0648">Protein biosynthesis</keyword>
<sequence>MAKEKFERNKPHVNIGTIGHVDHGKTTLTAAITKQFGDFKAYDEIDGAPEERARGITISTAHVEYETDARHYAHVDCPGHADYVKNMITGAAQMDGAILVVNAADGPMPQTREHILLARQVGVPALVVFMNKVDQVDDEELLELVEMEVRELLSSYEFPGDDIPIIAGSALAALEDRDANIGSEKIAELMAAVDEYIPTPDRPRDQAFLMPIEDVFSISGRGTVVTGRVERGIIHVGDEVEIVGIKETAKTTVTGVEMFRKLLDQGEAGDNIGALIRGVGREEVERGQVLCKPGSVTPHTKFKAEAYILTKEEGGRHTPFFTNYRPQFYFRTTDVTGVVSLPEGTEMVMPGDNVAVSVELIVPIAMEDGLRFAIREGGRTVGAGVVAEIIE</sequence>
<comment type="subcellular location">
    <subcellularLocation>
        <location evidence="13">Cytoplasm</location>
    </subcellularLocation>
</comment>
<evidence type="ECO:0000256" key="1">
    <source>
        <dbReference type="ARBA" id="ARBA00007249"/>
    </source>
</evidence>
<evidence type="ECO:0000256" key="10">
    <source>
        <dbReference type="ARBA" id="ARBA00058140"/>
    </source>
</evidence>
<dbReference type="AlphaFoldDB" id="A0A1I6ZXB0"/>
<keyword evidence="6 13" id="KW-0460">Magnesium</keyword>
<feature type="binding site" evidence="13">
    <location>
        <begin position="131"/>
        <end position="134"/>
    </location>
    <ligand>
        <name>GTP</name>
        <dbReference type="ChEBI" id="CHEBI:37565"/>
    </ligand>
</feature>
<dbReference type="Proteomes" id="UP000183371">
    <property type="component" value="Unassembled WGS sequence"/>
</dbReference>
<comment type="subunit">
    <text evidence="12">(Microbial infection) Upon infection by bacteriophage Qbeta, part of the viral RNA-dependent RNA polymerase complex, the other subunits are the viral replicase catalytic subunit (AC P14647), host ribosomal protein S1 and EF-Ts.</text>
</comment>
<evidence type="ECO:0000313" key="15">
    <source>
        <dbReference type="EMBL" id="SFT67314.1"/>
    </source>
</evidence>
<comment type="function">
    <text evidence="13">GTP hydrolase that promotes the GTP-dependent binding of aminoacyl-tRNA to the A-site of ribosomes during protein biosynthesis.</text>
</comment>
<dbReference type="EC" id="3.6.5.3" evidence="13"/>
<dbReference type="SUPFAM" id="SSF50465">
    <property type="entry name" value="EF-Tu/eEF-1alpha/eIF2-gamma C-terminal domain"/>
    <property type="match status" value="1"/>
</dbReference>
<evidence type="ECO:0000256" key="11">
    <source>
        <dbReference type="ARBA" id="ARBA00063778"/>
    </source>
</evidence>
<dbReference type="PRINTS" id="PR00315">
    <property type="entry name" value="ELONGATNFCT"/>
</dbReference>
<dbReference type="InterPro" id="IPR031157">
    <property type="entry name" value="G_TR_CS"/>
</dbReference>
<dbReference type="HAMAP" id="MF_00118_B">
    <property type="entry name" value="EF_Tu_B"/>
    <property type="match status" value="1"/>
</dbReference>
<dbReference type="EMBL" id="FPBD01000002">
    <property type="protein sequence ID" value="SFT67314.1"/>
    <property type="molecule type" value="Genomic_DNA"/>
</dbReference>
<keyword evidence="2 13" id="KW-0479">Metal-binding</keyword>
<comment type="similarity">
    <text evidence="1 13">Belongs to the TRAFAC class translation factor GTPase superfamily. Classic translation factor GTPase family. EF-Tu/EF-1A subfamily.</text>
</comment>
<dbReference type="EMBL" id="FPBD01000002">
    <property type="protein sequence ID" value="SFT67494.1"/>
    <property type="molecule type" value="Genomic_DNA"/>
</dbReference>
<dbReference type="NCBIfam" id="NF009372">
    <property type="entry name" value="PRK12735.1"/>
    <property type="match status" value="1"/>
</dbReference>
<dbReference type="InterPro" id="IPR000795">
    <property type="entry name" value="T_Tr_GTP-bd_dom"/>
</dbReference>